<protein>
    <submittedName>
        <fullName evidence="5">Acyltransferase domain-containing protein</fullName>
    </submittedName>
</protein>
<feature type="domain" description="Malonyl-CoA:ACP transacylase (MAT)" evidence="4">
    <location>
        <begin position="29"/>
        <end position="322"/>
    </location>
</feature>
<evidence type="ECO:0000259" key="4">
    <source>
        <dbReference type="SMART" id="SM00827"/>
    </source>
</evidence>
<evidence type="ECO:0000313" key="5">
    <source>
        <dbReference type="EMBL" id="QIS10030.1"/>
    </source>
</evidence>
<dbReference type="InterPro" id="IPR050091">
    <property type="entry name" value="PKS_NRPS_Biosynth_Enz"/>
</dbReference>
<dbReference type="InterPro" id="IPR014043">
    <property type="entry name" value="Acyl_transferase_dom"/>
</dbReference>
<organism evidence="5 6">
    <name type="scientific">Nocardia arthritidis</name>
    <dbReference type="NCBI Taxonomy" id="228602"/>
    <lineage>
        <taxon>Bacteria</taxon>
        <taxon>Bacillati</taxon>
        <taxon>Actinomycetota</taxon>
        <taxon>Actinomycetes</taxon>
        <taxon>Mycobacteriales</taxon>
        <taxon>Nocardiaceae</taxon>
        <taxon>Nocardia</taxon>
    </lineage>
</organism>
<dbReference type="SMART" id="SM00827">
    <property type="entry name" value="PKS_AT"/>
    <property type="match status" value="1"/>
</dbReference>
<evidence type="ECO:0000313" key="6">
    <source>
        <dbReference type="Proteomes" id="UP000503540"/>
    </source>
</evidence>
<dbReference type="Gene3D" id="3.40.366.10">
    <property type="entry name" value="Malonyl-Coenzyme A Acyl Carrier Protein, domain 2"/>
    <property type="match status" value="1"/>
</dbReference>
<name>A0A6G9YA82_9NOCA</name>
<dbReference type="AlphaFoldDB" id="A0A6G9YA82"/>
<dbReference type="Gene3D" id="3.30.70.3290">
    <property type="match status" value="1"/>
</dbReference>
<dbReference type="Pfam" id="PF00698">
    <property type="entry name" value="Acyl_transf_1"/>
    <property type="match status" value="1"/>
</dbReference>
<dbReference type="InterPro" id="IPR001227">
    <property type="entry name" value="Ac_transferase_dom_sf"/>
</dbReference>
<evidence type="ECO:0000256" key="2">
    <source>
        <dbReference type="ARBA" id="ARBA00022553"/>
    </source>
</evidence>
<dbReference type="InterPro" id="IPR016036">
    <property type="entry name" value="Malonyl_transacylase_ACP-bd"/>
</dbReference>
<keyword evidence="5" id="KW-0808">Transferase</keyword>
<keyword evidence="3" id="KW-0511">Multifunctional enzyme</keyword>
<dbReference type="GO" id="GO:0071770">
    <property type="term" value="P:DIM/DIP cell wall layer assembly"/>
    <property type="evidence" value="ECO:0007669"/>
    <property type="project" value="TreeGrafter"/>
</dbReference>
<dbReference type="KEGG" id="nah:F5544_10665"/>
<dbReference type="SUPFAM" id="SSF55048">
    <property type="entry name" value="Probable ACP-binding domain of malonyl-CoA ACP transacylase"/>
    <property type="match status" value="1"/>
</dbReference>
<dbReference type="GO" id="GO:0006633">
    <property type="term" value="P:fatty acid biosynthetic process"/>
    <property type="evidence" value="ECO:0007669"/>
    <property type="project" value="TreeGrafter"/>
</dbReference>
<keyword evidence="5" id="KW-0012">Acyltransferase</keyword>
<reference evidence="5 6" key="1">
    <citation type="journal article" date="2019" name="ACS Chem. Biol.">
        <title>Identification and Mobilization of a Cryptic Antibiotic Biosynthesis Gene Locus from a Human-Pathogenic Nocardia Isolate.</title>
        <authorList>
            <person name="Herisse M."/>
            <person name="Ishida K."/>
            <person name="Porter J.L."/>
            <person name="Howden B."/>
            <person name="Hertweck C."/>
            <person name="Stinear T.P."/>
            <person name="Pidot S.J."/>
        </authorList>
    </citation>
    <scope>NUCLEOTIDE SEQUENCE [LARGE SCALE GENOMIC DNA]</scope>
    <source>
        <strain evidence="5 6">AUSMDU00012717</strain>
    </source>
</reference>
<dbReference type="Gene3D" id="3.30.70.250">
    <property type="entry name" value="Malonyl-CoA ACP transacylase, ACP-binding"/>
    <property type="match status" value="1"/>
</dbReference>
<evidence type="ECO:0000256" key="3">
    <source>
        <dbReference type="ARBA" id="ARBA00023268"/>
    </source>
</evidence>
<dbReference type="InterPro" id="IPR016035">
    <property type="entry name" value="Acyl_Trfase/lysoPLipase"/>
</dbReference>
<gene>
    <name evidence="5" type="ORF">F5544_10665</name>
</gene>
<evidence type="ECO:0000256" key="1">
    <source>
        <dbReference type="ARBA" id="ARBA00022450"/>
    </source>
</evidence>
<dbReference type="SUPFAM" id="SSF52151">
    <property type="entry name" value="FabD/lysophospholipase-like"/>
    <property type="match status" value="1"/>
</dbReference>
<dbReference type="PANTHER" id="PTHR43775">
    <property type="entry name" value="FATTY ACID SYNTHASE"/>
    <property type="match status" value="1"/>
</dbReference>
<dbReference type="GO" id="GO:0005886">
    <property type="term" value="C:plasma membrane"/>
    <property type="evidence" value="ECO:0007669"/>
    <property type="project" value="TreeGrafter"/>
</dbReference>
<keyword evidence="2" id="KW-0597">Phosphoprotein</keyword>
<dbReference type="GO" id="GO:0005737">
    <property type="term" value="C:cytoplasm"/>
    <property type="evidence" value="ECO:0007669"/>
    <property type="project" value="TreeGrafter"/>
</dbReference>
<sequence>MATIRLPNSGPDGPRKGAIVAMTPRVTLMFPGQGAQHRRMAAGLYRHEPVFTEVLDETLAAYGDQGAMLRALWLNPDPAVSIDATVPAQGLLFAVDYALGRMVLSWGVRPAVLLGHSVGEVVAATIAGVFDPAEICALLVERTKRLADGPAGGMLAVAATPSELACYLDDHIQVGAHNARRQTVLAGPEQALAAVQKQLCADGYVCRPIAAQTPFHSSAIAGLAEETALLFASIRLQPPKIPVLSAYTGHFLSAEEARNPDYWAIQPAEPVLFWPTLQTLLASGDHLLIEAGPSQGLSTAVRTHPSVRAGRTTVFPVLPPRQGRPEADRSAVRAVRAQLANQGLLTTEPV</sequence>
<keyword evidence="6" id="KW-1185">Reference proteome</keyword>
<dbReference type="PANTHER" id="PTHR43775:SF37">
    <property type="entry name" value="SI:DKEY-61P9.11"/>
    <property type="match status" value="1"/>
</dbReference>
<dbReference type="Proteomes" id="UP000503540">
    <property type="component" value="Chromosome"/>
</dbReference>
<accession>A0A6G9YA82</accession>
<proteinExistence type="predicted"/>
<dbReference type="EMBL" id="CP046172">
    <property type="protein sequence ID" value="QIS10030.1"/>
    <property type="molecule type" value="Genomic_DNA"/>
</dbReference>
<dbReference type="GO" id="GO:0004312">
    <property type="term" value="F:fatty acid synthase activity"/>
    <property type="evidence" value="ECO:0007669"/>
    <property type="project" value="TreeGrafter"/>
</dbReference>
<keyword evidence="1" id="KW-0596">Phosphopantetheine</keyword>